<sequence>MRTPTPELPLLDVKLAPRFDRRLSASIHAPIPADSSQAPPTPDIVLIDLPPLPPSPQPKSPSVPTGPSGNAKSPNTSWVMYSRVWTQSEAAVAEAPIIKIAQDHPEAPGLSLFAHLKAVFSPPSDQTINQTVKVTQVQETESQINKKTGRNESNSKRKSKTKTKSELESESESKNARNIITESEEGEEDSNSKSKKCNINQVSDGSDDEKMEEVGEEELKHTTANGCKDYPTGKVPLVVKLRGKKLGNGGEKETKKQASVCVGTRRSSRRLGGL</sequence>
<accession>A0A2N5THA8</accession>
<feature type="compositionally biased region" description="Polar residues" evidence="1">
    <location>
        <begin position="67"/>
        <end position="76"/>
    </location>
</feature>
<feature type="region of interest" description="Disordered" evidence="1">
    <location>
        <begin position="246"/>
        <end position="274"/>
    </location>
</feature>
<organism evidence="2 3">
    <name type="scientific">Puccinia coronata f. sp. avenae</name>
    <dbReference type="NCBI Taxonomy" id="200324"/>
    <lineage>
        <taxon>Eukaryota</taxon>
        <taxon>Fungi</taxon>
        <taxon>Dikarya</taxon>
        <taxon>Basidiomycota</taxon>
        <taxon>Pucciniomycotina</taxon>
        <taxon>Pucciniomycetes</taxon>
        <taxon>Pucciniales</taxon>
        <taxon>Pucciniaceae</taxon>
        <taxon>Puccinia</taxon>
    </lineage>
</organism>
<keyword evidence="3" id="KW-1185">Reference proteome</keyword>
<gene>
    <name evidence="2" type="ORF">PCANC_28173</name>
</gene>
<evidence type="ECO:0000256" key="1">
    <source>
        <dbReference type="SAM" id="MobiDB-lite"/>
    </source>
</evidence>
<feature type="compositionally biased region" description="Acidic residues" evidence="1">
    <location>
        <begin position="205"/>
        <end position="216"/>
    </location>
</feature>
<protein>
    <submittedName>
        <fullName evidence="2">Uncharacterized protein</fullName>
    </submittedName>
</protein>
<evidence type="ECO:0000313" key="3">
    <source>
        <dbReference type="Proteomes" id="UP000235388"/>
    </source>
</evidence>
<dbReference type="Proteomes" id="UP000235388">
    <property type="component" value="Unassembled WGS sequence"/>
</dbReference>
<feature type="compositionally biased region" description="Polar residues" evidence="1">
    <location>
        <begin position="134"/>
        <end position="146"/>
    </location>
</feature>
<dbReference type="AlphaFoldDB" id="A0A2N5THA8"/>
<reference evidence="2 3" key="1">
    <citation type="submission" date="2017-11" db="EMBL/GenBank/DDBJ databases">
        <title>De novo assembly and phasing of dikaryotic genomes from two isolates of Puccinia coronata f. sp. avenae, the causal agent of oat crown rust.</title>
        <authorList>
            <person name="Miller M.E."/>
            <person name="Zhang Y."/>
            <person name="Omidvar V."/>
            <person name="Sperschneider J."/>
            <person name="Schwessinger B."/>
            <person name="Raley C."/>
            <person name="Palmer J.M."/>
            <person name="Garnica D."/>
            <person name="Upadhyaya N."/>
            <person name="Rathjen J."/>
            <person name="Taylor J.M."/>
            <person name="Park R.F."/>
            <person name="Dodds P.N."/>
            <person name="Hirsch C.D."/>
            <person name="Kianian S.F."/>
            <person name="Figueroa M."/>
        </authorList>
    </citation>
    <scope>NUCLEOTIDE SEQUENCE [LARGE SCALE GENOMIC DNA]</scope>
    <source>
        <strain evidence="2">12NC29</strain>
    </source>
</reference>
<dbReference type="EMBL" id="PGCJ01000668">
    <property type="protein sequence ID" value="PLW24896.1"/>
    <property type="molecule type" value="Genomic_DNA"/>
</dbReference>
<name>A0A2N5THA8_9BASI</name>
<feature type="region of interest" description="Disordered" evidence="1">
    <location>
        <begin position="28"/>
        <end position="76"/>
    </location>
</feature>
<feature type="compositionally biased region" description="Pro residues" evidence="1">
    <location>
        <begin position="50"/>
        <end position="61"/>
    </location>
</feature>
<proteinExistence type="predicted"/>
<feature type="region of interest" description="Disordered" evidence="1">
    <location>
        <begin position="134"/>
        <end position="233"/>
    </location>
</feature>
<comment type="caution">
    <text evidence="2">The sequence shown here is derived from an EMBL/GenBank/DDBJ whole genome shotgun (WGS) entry which is preliminary data.</text>
</comment>
<evidence type="ECO:0000313" key="2">
    <source>
        <dbReference type="EMBL" id="PLW24896.1"/>
    </source>
</evidence>
<feature type="compositionally biased region" description="Basic and acidic residues" evidence="1">
    <location>
        <begin position="163"/>
        <end position="175"/>
    </location>
</feature>